<name>A0ABT8LDF5_9BACT</name>
<keyword evidence="1 4" id="KW-0378">Hydrolase</keyword>
<evidence type="ECO:0000259" key="3">
    <source>
        <dbReference type="Pfam" id="PF12146"/>
    </source>
</evidence>
<gene>
    <name evidence="4" type="ORF">QQ020_27195</name>
</gene>
<dbReference type="PANTHER" id="PTHR43265:SF1">
    <property type="entry name" value="ESTERASE ESTD"/>
    <property type="match status" value="1"/>
</dbReference>
<dbReference type="RefSeq" id="WP_346761131.1">
    <property type="nucleotide sequence ID" value="NZ_JAUJEB010000007.1"/>
</dbReference>
<dbReference type="InterPro" id="IPR002471">
    <property type="entry name" value="Pept_S9_AS"/>
</dbReference>
<dbReference type="InterPro" id="IPR022742">
    <property type="entry name" value="Hydrolase_4"/>
</dbReference>
<accession>A0ABT8LDF5</accession>
<evidence type="ECO:0000313" key="4">
    <source>
        <dbReference type="EMBL" id="MDN5215794.1"/>
    </source>
</evidence>
<dbReference type="EMBL" id="JAUJEB010000007">
    <property type="protein sequence ID" value="MDN5215794.1"/>
    <property type="molecule type" value="Genomic_DNA"/>
</dbReference>
<feature type="signal peptide" evidence="2">
    <location>
        <begin position="1"/>
        <end position="19"/>
    </location>
</feature>
<protein>
    <submittedName>
        <fullName evidence="4">Alpha/beta fold hydrolase</fullName>
    </submittedName>
</protein>
<dbReference type="InterPro" id="IPR053145">
    <property type="entry name" value="AB_hydrolase_Est10"/>
</dbReference>
<comment type="caution">
    <text evidence="4">The sequence shown here is derived from an EMBL/GenBank/DDBJ whole genome shotgun (WGS) entry which is preliminary data.</text>
</comment>
<organism evidence="4 5">
    <name type="scientific">Agaribacillus aureus</name>
    <dbReference type="NCBI Taxonomy" id="3051825"/>
    <lineage>
        <taxon>Bacteria</taxon>
        <taxon>Pseudomonadati</taxon>
        <taxon>Bacteroidota</taxon>
        <taxon>Cytophagia</taxon>
        <taxon>Cytophagales</taxon>
        <taxon>Splendidivirgaceae</taxon>
        <taxon>Agaribacillus</taxon>
    </lineage>
</organism>
<dbReference type="PANTHER" id="PTHR43265">
    <property type="entry name" value="ESTERASE ESTD"/>
    <property type="match status" value="1"/>
</dbReference>
<evidence type="ECO:0000256" key="2">
    <source>
        <dbReference type="SAM" id="SignalP"/>
    </source>
</evidence>
<keyword evidence="2" id="KW-0732">Signal</keyword>
<dbReference type="SUPFAM" id="SSF53474">
    <property type="entry name" value="alpha/beta-Hydrolases"/>
    <property type="match status" value="1"/>
</dbReference>
<keyword evidence="5" id="KW-1185">Reference proteome</keyword>
<dbReference type="Pfam" id="PF12146">
    <property type="entry name" value="Hydrolase_4"/>
    <property type="match status" value="1"/>
</dbReference>
<dbReference type="GO" id="GO:0016787">
    <property type="term" value="F:hydrolase activity"/>
    <property type="evidence" value="ECO:0007669"/>
    <property type="project" value="UniProtKB-KW"/>
</dbReference>
<dbReference type="Gene3D" id="3.40.50.1820">
    <property type="entry name" value="alpha/beta hydrolase"/>
    <property type="match status" value="1"/>
</dbReference>
<dbReference type="InterPro" id="IPR029058">
    <property type="entry name" value="AB_hydrolase_fold"/>
</dbReference>
<dbReference type="Proteomes" id="UP001172083">
    <property type="component" value="Unassembled WGS sequence"/>
</dbReference>
<reference evidence="4" key="1">
    <citation type="submission" date="2023-06" db="EMBL/GenBank/DDBJ databases">
        <title>Genomic of Agaribacillus aureum.</title>
        <authorList>
            <person name="Wang G."/>
        </authorList>
    </citation>
    <scope>NUCLEOTIDE SEQUENCE</scope>
    <source>
        <strain evidence="4">BMA12</strain>
    </source>
</reference>
<feature type="chain" id="PRO_5047413710" evidence="2">
    <location>
        <begin position="20"/>
        <end position="462"/>
    </location>
</feature>
<sequence length="462" mass="51000">MKNVKLILLALIIPLFTRAQDISGQWNGVLKVQGMELRLVFHITEEVSGYTATMDSPDQNATGIPVSSTSFENAALELKIDALNAGYTGVFEEGNGIKGTFRQAGQAFPLRLVRKKLEKKILRRPQEPKKPLPYYSEDVIFPGGDKGVELAGTLTLPEKEGQFPVAILISGSGPQNRNEEFMTHKPFLVLSDHLTRNGIAVLRYDDRGFASSTGNHGNATSEDFADDVRSAIAYLKTRKEINKKYIGLIGHSEGGLIAPMVAADTKVAFIVLLAGPGVSGDQILLKQIETIGRLRGADEKTLQEEINLTRGAFELIHQYREDESLEKRLTAYVSDAISKSNGVPEGVNKEDFISTQISRLTRPWMKYFLNYDPQVSLSQVKCPVLALNGEKDVQVTPGNLIVIESGVRKGGNSDVTIKEFSGMNHLFQTCKTGAMDEYATIEQTMDPVVLEEISNWIRKQVR</sequence>
<evidence type="ECO:0000256" key="1">
    <source>
        <dbReference type="ARBA" id="ARBA00022801"/>
    </source>
</evidence>
<evidence type="ECO:0000313" key="5">
    <source>
        <dbReference type="Proteomes" id="UP001172083"/>
    </source>
</evidence>
<proteinExistence type="predicted"/>
<dbReference type="PROSITE" id="PS00708">
    <property type="entry name" value="PRO_ENDOPEP_SER"/>
    <property type="match status" value="1"/>
</dbReference>
<feature type="domain" description="Serine aminopeptidase S33" evidence="3">
    <location>
        <begin position="190"/>
        <end position="425"/>
    </location>
</feature>